<organism evidence="2 3">
    <name type="scientific">Blumeria graminis f. sp. tritici</name>
    <dbReference type="NCBI Taxonomy" id="62690"/>
    <lineage>
        <taxon>Eukaryota</taxon>
        <taxon>Fungi</taxon>
        <taxon>Dikarya</taxon>
        <taxon>Ascomycota</taxon>
        <taxon>Pezizomycotina</taxon>
        <taxon>Leotiomycetes</taxon>
        <taxon>Erysiphales</taxon>
        <taxon>Erysiphaceae</taxon>
        <taxon>Blumeria</taxon>
    </lineage>
</organism>
<dbReference type="PANTHER" id="PTHR38248">
    <property type="entry name" value="FUNK1 6"/>
    <property type="match status" value="1"/>
</dbReference>
<proteinExistence type="predicted"/>
<sequence length="427" mass="48808">MENLKQALSGELEGSVFENVIGFWDKYFDSKQIKVERDGLTKKFAELLAEPKFQFPAIPTEDAVWRWMHVIENDLIKAYRNATDSVTNDAANTAEERYGLAFSGTQFHTLAVGKSIGNQSKQQVDYFIKSRKLPIEDLYHWRDILVVGELTVSSSKVSRQMFLQLSVYMGEVFMAQPLRRFVHRFILFEKDLQLWLRDLSGPYSCSCIDIGESPEKPVHVLVTYMLMNDEELGLDTKVKYEGENMIVHLQVPGSKETRKFILDPVPISQQKAYLCRGTSCYKDRNLSCVVKFSWRICDGLSEIELLEMADNIPGMAKILGSVDLVKISQLRESLLFTKTMVKDTRPTEKIMTTPYDLSGEITKIPKESVNNDLSRKQKREALEAEKEMAGSIKKARSIQESRQNHYVDIEVSTIINTDTTTKNKLPS</sequence>
<dbReference type="Proteomes" id="UP000324639">
    <property type="component" value="Chromosome Bgt_-10"/>
</dbReference>
<dbReference type="EMBL" id="LR026993">
    <property type="protein sequence ID" value="VDB95303.1"/>
    <property type="molecule type" value="Genomic_DNA"/>
</dbReference>
<feature type="domain" description="Fungal-type protein kinase" evidence="1">
    <location>
        <begin position="124"/>
        <end position="379"/>
    </location>
</feature>
<dbReference type="InterPro" id="IPR040976">
    <property type="entry name" value="Pkinase_fungal"/>
</dbReference>
<protein>
    <submittedName>
        <fullName evidence="2">Bgt-50104</fullName>
    </submittedName>
</protein>
<reference evidence="2 3" key="1">
    <citation type="submission" date="2018-08" db="EMBL/GenBank/DDBJ databases">
        <authorList>
            <person name="Muller C M."/>
        </authorList>
    </citation>
    <scope>NUCLEOTIDE SEQUENCE [LARGE SCALE GENOMIC DNA]</scope>
</reference>
<keyword evidence="3" id="KW-1185">Reference proteome</keyword>
<evidence type="ECO:0000313" key="2">
    <source>
        <dbReference type="EMBL" id="VDB95303.1"/>
    </source>
</evidence>
<dbReference type="PANTHER" id="PTHR38248:SF2">
    <property type="entry name" value="FUNK1 11"/>
    <property type="match status" value="1"/>
</dbReference>
<evidence type="ECO:0000313" key="3">
    <source>
        <dbReference type="Proteomes" id="UP000324639"/>
    </source>
</evidence>
<gene>
    <name evidence="2" type="ORF">BGT96224V316_LOCUS8255</name>
</gene>
<dbReference type="AlphaFoldDB" id="A0A9X9QGH0"/>
<name>A0A9X9QGH0_BLUGR</name>
<dbReference type="Pfam" id="PF17667">
    <property type="entry name" value="Pkinase_fungal"/>
    <property type="match status" value="1"/>
</dbReference>
<accession>A0A9X9QGH0</accession>
<evidence type="ECO:0000259" key="1">
    <source>
        <dbReference type="Pfam" id="PF17667"/>
    </source>
</evidence>